<evidence type="ECO:0000256" key="1">
    <source>
        <dbReference type="SAM" id="MobiDB-lite"/>
    </source>
</evidence>
<gene>
    <name evidence="3" type="ordered locus">MROS_1030</name>
</gene>
<evidence type="ECO:0000313" key="3">
    <source>
        <dbReference type="EMBL" id="AFN74270.1"/>
    </source>
</evidence>
<dbReference type="Pfam" id="PF02579">
    <property type="entry name" value="Nitro_FeMo-Co"/>
    <property type="match status" value="1"/>
</dbReference>
<keyword evidence="4" id="KW-1185">Reference proteome</keyword>
<name>I6Z539_MELRP</name>
<proteinExistence type="predicted"/>
<dbReference type="HOGENOM" id="CLU_104194_0_0_10"/>
<organism evidence="3 4">
    <name type="scientific">Melioribacter roseus (strain DSM 23840 / JCM 17771 / VKM B-2668 / P3M-2)</name>
    <dbReference type="NCBI Taxonomy" id="1191523"/>
    <lineage>
        <taxon>Bacteria</taxon>
        <taxon>Pseudomonadati</taxon>
        <taxon>Ignavibacteriota</taxon>
        <taxon>Ignavibacteria</taxon>
        <taxon>Ignavibacteriales</taxon>
        <taxon>Melioribacteraceae</taxon>
        <taxon>Melioribacter</taxon>
    </lineage>
</organism>
<dbReference type="RefSeq" id="WP_014855706.1">
    <property type="nucleotide sequence ID" value="NC_018178.1"/>
</dbReference>
<dbReference type="InterPro" id="IPR036105">
    <property type="entry name" value="DiNase_FeMo-co_biosyn_sf"/>
</dbReference>
<evidence type="ECO:0000313" key="4">
    <source>
        <dbReference type="Proteomes" id="UP000009011"/>
    </source>
</evidence>
<dbReference type="KEGG" id="mro:MROS_1030"/>
<reference evidence="3 4" key="1">
    <citation type="journal article" date="2013" name="PLoS ONE">
        <title>Genomic analysis of Melioribacter roseus, facultatively anaerobic organotrophic bacterium representing a novel deep lineage within Bacteriodetes/Chlorobi group.</title>
        <authorList>
            <person name="Kadnikov V.V."/>
            <person name="Mardanov A.V."/>
            <person name="Podosokorskaya O.A."/>
            <person name="Gavrilov S.N."/>
            <person name="Kublanov I.V."/>
            <person name="Beletsky A.V."/>
            <person name="Bonch-Osmolovskaya E.A."/>
            <person name="Ravin N.V."/>
        </authorList>
    </citation>
    <scope>NUCLEOTIDE SEQUENCE [LARGE SCALE GENOMIC DNA]</scope>
    <source>
        <strain evidence="4">JCM 17771 / P3M-2</strain>
    </source>
</reference>
<dbReference type="EMBL" id="CP003557">
    <property type="protein sequence ID" value="AFN74270.1"/>
    <property type="molecule type" value="Genomic_DNA"/>
</dbReference>
<dbReference type="OrthoDB" id="9807451at2"/>
<dbReference type="InterPro" id="IPR003731">
    <property type="entry name" value="Di-Nase_FeMo-co_biosynth"/>
</dbReference>
<accession>I6Z539</accession>
<dbReference type="eggNOG" id="COG1433">
    <property type="taxonomic scope" value="Bacteria"/>
</dbReference>
<feature type="compositionally biased region" description="Basic and acidic residues" evidence="1">
    <location>
        <begin position="114"/>
        <end position="125"/>
    </location>
</feature>
<sequence length="133" mass="15010">MKIIIGSDGNTLESQVSKRFGRAAYYIFYHSDTNSFESFANEEEGHNHENLEKFLEMGIDAFIVGNIGPHAFEMINTPRSSVFLARKMSVKEAIENLLSGKLDKLNEPTVKRSIDHGRKQGHGEGHGYGWRSH</sequence>
<feature type="region of interest" description="Disordered" evidence="1">
    <location>
        <begin position="114"/>
        <end position="133"/>
    </location>
</feature>
<protein>
    <submittedName>
        <fullName evidence="3">Dinitrogenase iron-molybdenum cofactor biosynthesis protein</fullName>
    </submittedName>
</protein>
<dbReference type="SUPFAM" id="SSF53146">
    <property type="entry name" value="Nitrogenase accessory factor-like"/>
    <property type="match status" value="1"/>
</dbReference>
<dbReference type="Proteomes" id="UP000009011">
    <property type="component" value="Chromosome"/>
</dbReference>
<dbReference type="AlphaFoldDB" id="I6Z539"/>
<feature type="domain" description="Dinitrogenase iron-molybdenum cofactor biosynthesis" evidence="2">
    <location>
        <begin position="13"/>
        <end position="98"/>
    </location>
</feature>
<evidence type="ECO:0000259" key="2">
    <source>
        <dbReference type="Pfam" id="PF02579"/>
    </source>
</evidence>
<dbReference type="Gene3D" id="3.30.420.130">
    <property type="entry name" value="Dinitrogenase iron-molybdenum cofactor biosynthesis domain"/>
    <property type="match status" value="1"/>
</dbReference>
<dbReference type="STRING" id="1191523.MROS_1030"/>
<dbReference type="PANTHER" id="PTHR42983:SF1">
    <property type="entry name" value="IRON-MOLYBDENUM PROTEIN"/>
    <property type="match status" value="1"/>
</dbReference>
<dbReference type="PANTHER" id="PTHR42983">
    <property type="entry name" value="DINITROGENASE IRON-MOLYBDENUM COFACTOR PROTEIN-RELATED"/>
    <property type="match status" value="1"/>
</dbReference>